<proteinExistence type="predicted"/>
<dbReference type="Pfam" id="PF07209">
    <property type="entry name" value="DUF1415"/>
    <property type="match status" value="1"/>
</dbReference>
<dbReference type="Proteomes" id="UP000595610">
    <property type="component" value="Chromosome 1"/>
</dbReference>
<dbReference type="InterPro" id="IPR009858">
    <property type="entry name" value="DUF1415"/>
</dbReference>
<protein>
    <submittedName>
        <fullName evidence="1">DUF1415 domain-containing protein</fullName>
    </submittedName>
</protein>
<dbReference type="KEGG" id="pgis:I6I06_13740"/>
<gene>
    <name evidence="1" type="ORF">I6I06_13740</name>
</gene>
<keyword evidence="2" id="KW-1185">Reference proteome</keyword>
<organism evidence="1 2">
    <name type="scientific">Paraburkholderia ginsengisoli</name>
    <dbReference type="NCBI Taxonomy" id="311231"/>
    <lineage>
        <taxon>Bacteria</taxon>
        <taxon>Pseudomonadati</taxon>
        <taxon>Pseudomonadota</taxon>
        <taxon>Betaproteobacteria</taxon>
        <taxon>Burkholderiales</taxon>
        <taxon>Burkholderiaceae</taxon>
        <taxon>Paraburkholderia</taxon>
    </lineage>
</organism>
<dbReference type="EMBL" id="CP066075">
    <property type="protein sequence ID" value="QQC63350.1"/>
    <property type="molecule type" value="Genomic_DNA"/>
</dbReference>
<dbReference type="AlphaFoldDB" id="A0A7T4T8D8"/>
<reference evidence="1 2" key="1">
    <citation type="submission" date="2020-12" db="EMBL/GenBank/DDBJ databases">
        <title>FDA dAtabase for Regulatory Grade micrObial Sequences (FDA-ARGOS): Supporting development and validation of Infectious Disease Dx tests.</title>
        <authorList>
            <person name="Nelson B."/>
            <person name="Plummer A."/>
            <person name="Tallon L."/>
            <person name="Sadzewicz L."/>
            <person name="Zhao X."/>
            <person name="Boylan J."/>
            <person name="Ott S."/>
            <person name="Bowen H."/>
            <person name="Vavikolanu K."/>
            <person name="Mehta A."/>
            <person name="Aluvathingal J."/>
            <person name="Nadendla S."/>
            <person name="Myers T."/>
            <person name="Yan Y."/>
            <person name="Sichtig H."/>
        </authorList>
    </citation>
    <scope>NUCLEOTIDE SEQUENCE [LARGE SCALE GENOMIC DNA]</scope>
    <source>
        <strain evidence="1 2">FDAARGOS_1049</strain>
    </source>
</reference>
<evidence type="ECO:0000313" key="1">
    <source>
        <dbReference type="EMBL" id="QQC63350.1"/>
    </source>
</evidence>
<name>A0A7T4T8D8_9BURK</name>
<evidence type="ECO:0000313" key="2">
    <source>
        <dbReference type="Proteomes" id="UP000595610"/>
    </source>
</evidence>
<accession>A0A7T4T8D8</accession>
<sequence length="207" mass="23060">MSLPVESHDAVVAATRHWLTEAVIGLNLCPFAKAVHVKGQIRYVVSDAVDMEGVLTDLEAELQTLVAADPAAVDTTLLILPRALGDFLDFNDCVFFADRLIKQLRLEGIVQIASFHPCYQFEGSEPDDIENYTNRAPYPILHLLREDSIERAVQAFPDAEAIYERNQATLRRIGLAGWDELMKRGRSFGSASLKQNQAATKKRSFNS</sequence>
<dbReference type="RefSeq" id="WP_084585498.1">
    <property type="nucleotide sequence ID" value="NZ_CP066075.1"/>
</dbReference>